<dbReference type="EMBL" id="FQZV01000006">
    <property type="protein sequence ID" value="SHI76350.1"/>
    <property type="molecule type" value="Genomic_DNA"/>
</dbReference>
<accession>A0A1M6DT96</accession>
<name>A0A1M6DT96_9FIRM</name>
<proteinExistence type="predicted"/>
<keyword evidence="2" id="KW-1185">Reference proteome</keyword>
<gene>
    <name evidence="1" type="ORF">SAMN02745975_00563</name>
</gene>
<dbReference type="AlphaFoldDB" id="A0A1M6DT96"/>
<evidence type="ECO:0000313" key="1">
    <source>
        <dbReference type="EMBL" id="SHI76350.1"/>
    </source>
</evidence>
<reference evidence="2" key="1">
    <citation type="submission" date="2016-11" db="EMBL/GenBank/DDBJ databases">
        <authorList>
            <person name="Varghese N."/>
            <person name="Submissions S."/>
        </authorList>
    </citation>
    <scope>NUCLEOTIDE SEQUENCE [LARGE SCALE GENOMIC DNA]</scope>
    <source>
        <strain evidence="2">DSM 17957</strain>
    </source>
</reference>
<dbReference type="STRING" id="1121919.SAMN02745975_00563"/>
<sequence>MKKQGYVVEVNIPDEEIFRDRLADAVTDIVISRINKLPAEVRMPVYEEVLRKIQDHEKGR</sequence>
<organism evidence="1 2">
    <name type="scientific">Geosporobacter subterraneus DSM 17957</name>
    <dbReference type="NCBI Taxonomy" id="1121919"/>
    <lineage>
        <taxon>Bacteria</taxon>
        <taxon>Bacillati</taxon>
        <taxon>Bacillota</taxon>
        <taxon>Clostridia</taxon>
        <taxon>Peptostreptococcales</taxon>
        <taxon>Thermotaleaceae</taxon>
        <taxon>Geosporobacter</taxon>
    </lineage>
</organism>
<protein>
    <submittedName>
        <fullName evidence="1">Uncharacterized protein</fullName>
    </submittedName>
</protein>
<dbReference type="RefSeq" id="WP_110939851.1">
    <property type="nucleotide sequence ID" value="NZ_FQZV01000006.1"/>
</dbReference>
<evidence type="ECO:0000313" key="2">
    <source>
        <dbReference type="Proteomes" id="UP000184536"/>
    </source>
</evidence>
<dbReference type="Proteomes" id="UP000184536">
    <property type="component" value="Unassembled WGS sequence"/>
</dbReference>